<dbReference type="InterPro" id="IPR000914">
    <property type="entry name" value="SBP_5_dom"/>
</dbReference>
<dbReference type="AlphaFoldDB" id="A0A4D4LN28"/>
<sequence length="317" mass="34699">MGTGPMKIVDFAPGRASTLRRFEDHWDGAPYLDKIIVLSVNEPQARVNAVRAGQADFAAGLPYTEAAKLRSGRKSGVRKGAESERTGFGFILNSSRPPFDDPRIRRAVRLAVDRKALVDTVFLGYGEVGNDLFGAGAQYYADDLEPLSRDVDRARKLLRAASADGIEVTVRTAEIETGYNASTELFAEQMKDLGLKVRPEVVTPAEFFDAKALGSADAVAFAIYGFPLQTIYTRTATRPSLAFGDQEFKGALTSAMATRQEAERKRAWRQVQSAMHDRGNWVVWGFADTLNLARDGVHGVTGRGTAKYPYLGKAWLA</sequence>
<name>A0A4D4LN28_STRVO</name>
<dbReference type="Gene3D" id="3.40.190.10">
    <property type="entry name" value="Periplasmic binding protein-like II"/>
    <property type="match status" value="1"/>
</dbReference>
<dbReference type="GO" id="GO:1904680">
    <property type="term" value="F:peptide transmembrane transporter activity"/>
    <property type="evidence" value="ECO:0007669"/>
    <property type="project" value="TreeGrafter"/>
</dbReference>
<dbReference type="Pfam" id="PF00496">
    <property type="entry name" value="SBP_bac_5"/>
    <property type="match status" value="1"/>
</dbReference>
<dbReference type="EMBL" id="BJHW01000002">
    <property type="protein sequence ID" value="GDY59717.1"/>
    <property type="molecule type" value="Genomic_DNA"/>
</dbReference>
<feature type="domain" description="Solute-binding protein family 5" evidence="1">
    <location>
        <begin position="2"/>
        <end position="226"/>
    </location>
</feature>
<dbReference type="PANTHER" id="PTHR30290:SF65">
    <property type="entry name" value="MONOACYL PHOSPHATIDYLINOSITOL TETRAMANNOSIDE-BINDING PROTEIN LPQW-RELATED"/>
    <property type="match status" value="1"/>
</dbReference>
<accession>A0A4D4LN28</accession>
<dbReference type="Gene3D" id="3.10.105.10">
    <property type="entry name" value="Dipeptide-binding Protein, Domain 3"/>
    <property type="match status" value="1"/>
</dbReference>
<proteinExistence type="predicted"/>
<evidence type="ECO:0000313" key="2">
    <source>
        <dbReference type="EMBL" id="GDY59717.1"/>
    </source>
</evidence>
<comment type="caution">
    <text evidence="2">The sequence shown here is derived from an EMBL/GenBank/DDBJ whole genome shotgun (WGS) entry which is preliminary data.</text>
</comment>
<dbReference type="Proteomes" id="UP000301309">
    <property type="component" value="Unassembled WGS sequence"/>
</dbReference>
<keyword evidence="3" id="KW-1185">Reference proteome</keyword>
<organism evidence="2 3">
    <name type="scientific">Streptomyces violaceusniger</name>
    <dbReference type="NCBI Taxonomy" id="68280"/>
    <lineage>
        <taxon>Bacteria</taxon>
        <taxon>Bacillati</taxon>
        <taxon>Actinomycetota</taxon>
        <taxon>Actinomycetes</taxon>
        <taxon>Kitasatosporales</taxon>
        <taxon>Streptomycetaceae</taxon>
        <taxon>Streptomyces</taxon>
        <taxon>Streptomyces violaceusniger group</taxon>
    </lineage>
</organism>
<dbReference type="SUPFAM" id="SSF53850">
    <property type="entry name" value="Periplasmic binding protein-like II"/>
    <property type="match status" value="1"/>
</dbReference>
<dbReference type="InterPro" id="IPR039424">
    <property type="entry name" value="SBP_5"/>
</dbReference>
<protein>
    <recommendedName>
        <fullName evidence="1">Solute-binding protein family 5 domain-containing protein</fullName>
    </recommendedName>
</protein>
<dbReference type="PANTHER" id="PTHR30290">
    <property type="entry name" value="PERIPLASMIC BINDING COMPONENT OF ABC TRANSPORTER"/>
    <property type="match status" value="1"/>
</dbReference>
<gene>
    <name evidence="2" type="ORF">SVIO_103400</name>
</gene>
<evidence type="ECO:0000313" key="3">
    <source>
        <dbReference type="Proteomes" id="UP000301309"/>
    </source>
</evidence>
<reference evidence="2 3" key="1">
    <citation type="journal article" date="2020" name="Int. J. Syst. Evol. Microbiol.">
        <title>Reclassification of Streptomyces castelarensis and Streptomyces sporoclivatus as later heterotypic synonyms of Streptomyces antimycoticus.</title>
        <authorList>
            <person name="Komaki H."/>
            <person name="Tamura T."/>
        </authorList>
    </citation>
    <scope>NUCLEOTIDE SEQUENCE [LARGE SCALE GENOMIC DNA]</scope>
    <source>
        <strain evidence="2 3">NBRC 13459</strain>
    </source>
</reference>
<evidence type="ECO:0000259" key="1">
    <source>
        <dbReference type="Pfam" id="PF00496"/>
    </source>
</evidence>
<dbReference type="GO" id="GO:0015833">
    <property type="term" value="P:peptide transport"/>
    <property type="evidence" value="ECO:0007669"/>
    <property type="project" value="TreeGrafter"/>
</dbReference>